<proteinExistence type="inferred from homology"/>
<dbReference type="InterPro" id="IPR003829">
    <property type="entry name" value="Pirin_N_dom"/>
</dbReference>
<sequence length="275" mass="30890">MVGSMIRKVNDSDLFVSEPNPFMFGNGKNEPGNPKWTNSNWLKSRFHFSFAEYRNPRNSRFGTLRVMNDDLVQPDRGFGSHPHANMEIVTYVVDGMLTHKDSNGNEESLGRYSTQFMSAGNGVVHSEYNDSKDEPVRFIQMWIPPRKMGIPTNYGSSCGDYELVHNKWQHLVSDVQGSFQTPVKIAQDTNMYVSELDEGKTLDIHIRSDRQAYLLCIEGSVELLGKGADKTESAELDGHDAAELFGDCKLTITAMEPKSHVLVVEMPKDGSSRFA</sequence>
<feature type="domain" description="Quercetin 2,3-dioxygenase C-terminal cupin" evidence="4">
    <location>
        <begin position="181"/>
        <end position="266"/>
    </location>
</feature>
<dbReference type="PANTHER" id="PTHR43212:SF3">
    <property type="entry name" value="QUERCETIN 2,3-DIOXYGENASE"/>
    <property type="match status" value="1"/>
</dbReference>
<comment type="caution">
    <text evidence="5">The sequence shown here is derived from an EMBL/GenBank/DDBJ whole genome shotgun (WGS) entry which is preliminary data.</text>
</comment>
<dbReference type="InterPro" id="IPR014710">
    <property type="entry name" value="RmlC-like_jellyroll"/>
</dbReference>
<dbReference type="PANTHER" id="PTHR43212">
    <property type="entry name" value="QUERCETIN 2,3-DIOXYGENASE"/>
    <property type="match status" value="1"/>
</dbReference>
<evidence type="ECO:0000313" key="5">
    <source>
        <dbReference type="EMBL" id="CAK8996773.1"/>
    </source>
</evidence>
<accession>A0ABP0I3B5</accession>
<keyword evidence="6" id="KW-1185">Reference proteome</keyword>
<dbReference type="InterPro" id="IPR041602">
    <property type="entry name" value="Quercetinase_C"/>
</dbReference>
<dbReference type="Proteomes" id="UP001642464">
    <property type="component" value="Unassembled WGS sequence"/>
</dbReference>
<dbReference type="InterPro" id="IPR011051">
    <property type="entry name" value="RmlC_Cupin_sf"/>
</dbReference>
<evidence type="ECO:0000313" key="6">
    <source>
        <dbReference type="Proteomes" id="UP001642464"/>
    </source>
</evidence>
<dbReference type="Pfam" id="PF17954">
    <property type="entry name" value="Pirin_C_2"/>
    <property type="match status" value="1"/>
</dbReference>
<dbReference type="CDD" id="cd02910">
    <property type="entry name" value="cupin_Yhhw_N"/>
    <property type="match status" value="1"/>
</dbReference>
<dbReference type="Pfam" id="PF02678">
    <property type="entry name" value="Pirin"/>
    <property type="match status" value="1"/>
</dbReference>
<dbReference type="InterPro" id="IPR012093">
    <property type="entry name" value="Pirin"/>
</dbReference>
<evidence type="ECO:0000259" key="3">
    <source>
        <dbReference type="Pfam" id="PF02678"/>
    </source>
</evidence>
<organism evidence="5 6">
    <name type="scientific">Durusdinium trenchii</name>
    <dbReference type="NCBI Taxonomy" id="1381693"/>
    <lineage>
        <taxon>Eukaryota</taxon>
        <taxon>Sar</taxon>
        <taxon>Alveolata</taxon>
        <taxon>Dinophyceae</taxon>
        <taxon>Suessiales</taxon>
        <taxon>Symbiodiniaceae</taxon>
        <taxon>Durusdinium</taxon>
    </lineage>
</organism>
<protein>
    <submittedName>
        <fullName evidence="5">3-dioxygenase sll1773 (Putative quercetinase) (Pirin-like protein sll1773)</fullName>
    </submittedName>
</protein>
<feature type="domain" description="Pirin N-terminal" evidence="3">
    <location>
        <begin position="38"/>
        <end position="143"/>
    </location>
</feature>
<evidence type="ECO:0000259" key="4">
    <source>
        <dbReference type="Pfam" id="PF17954"/>
    </source>
</evidence>
<comment type="similarity">
    <text evidence="1 2">Belongs to the pirin family.</text>
</comment>
<gene>
    <name evidence="5" type="ORF">SCF082_LOCUS4932</name>
</gene>
<dbReference type="SUPFAM" id="SSF51182">
    <property type="entry name" value="RmlC-like cupins"/>
    <property type="match status" value="1"/>
</dbReference>
<reference evidence="5 6" key="1">
    <citation type="submission" date="2024-02" db="EMBL/GenBank/DDBJ databases">
        <authorList>
            <person name="Chen Y."/>
            <person name="Shah S."/>
            <person name="Dougan E. K."/>
            <person name="Thang M."/>
            <person name="Chan C."/>
        </authorList>
    </citation>
    <scope>NUCLEOTIDE SEQUENCE [LARGE SCALE GENOMIC DNA]</scope>
</reference>
<evidence type="ECO:0000256" key="1">
    <source>
        <dbReference type="ARBA" id="ARBA00008416"/>
    </source>
</evidence>
<evidence type="ECO:0000256" key="2">
    <source>
        <dbReference type="RuleBase" id="RU003457"/>
    </source>
</evidence>
<dbReference type="Gene3D" id="2.60.120.10">
    <property type="entry name" value="Jelly Rolls"/>
    <property type="match status" value="2"/>
</dbReference>
<dbReference type="EMBL" id="CAXAMM010002593">
    <property type="protein sequence ID" value="CAK8996773.1"/>
    <property type="molecule type" value="Genomic_DNA"/>
</dbReference>
<name>A0ABP0I3B5_9DINO</name>